<reference evidence="9 10" key="1">
    <citation type="submission" date="2023-03" db="EMBL/GenBank/DDBJ databases">
        <title>High recombination rates correlate with genetic variation in Cardiocondyla obscurior ants.</title>
        <authorList>
            <person name="Errbii M."/>
        </authorList>
    </citation>
    <scope>NUCLEOTIDE SEQUENCE [LARGE SCALE GENOMIC DNA]</scope>
    <source>
        <strain evidence="9">Alpha-2009</strain>
        <tissue evidence="9">Whole body</tissue>
    </source>
</reference>
<dbReference type="InterPro" id="IPR013604">
    <property type="entry name" value="7TM_chemorcpt"/>
</dbReference>
<comment type="similarity">
    <text evidence="8">Belongs to the insect chemoreceptor superfamily. Gustatory receptor (GR) family.</text>
</comment>
<evidence type="ECO:0000256" key="5">
    <source>
        <dbReference type="ARBA" id="ARBA00023136"/>
    </source>
</evidence>
<evidence type="ECO:0000313" key="10">
    <source>
        <dbReference type="Proteomes" id="UP001430953"/>
    </source>
</evidence>
<dbReference type="GO" id="GO:0043025">
    <property type="term" value="C:neuronal cell body"/>
    <property type="evidence" value="ECO:0007669"/>
    <property type="project" value="TreeGrafter"/>
</dbReference>
<keyword evidence="2 8" id="KW-1003">Cell membrane</keyword>
<dbReference type="EMBL" id="JADYXP020000009">
    <property type="protein sequence ID" value="KAL0116424.1"/>
    <property type="molecule type" value="Genomic_DNA"/>
</dbReference>
<keyword evidence="6 8" id="KW-0675">Receptor</keyword>
<evidence type="ECO:0000256" key="2">
    <source>
        <dbReference type="ARBA" id="ARBA00022475"/>
    </source>
</evidence>
<dbReference type="PANTHER" id="PTHR21143:SF133">
    <property type="entry name" value="GUSTATORY AND PHEROMONE RECEPTOR 32A-RELATED"/>
    <property type="match status" value="1"/>
</dbReference>
<keyword evidence="4 8" id="KW-1133">Transmembrane helix</keyword>
<protein>
    <recommendedName>
        <fullName evidence="8">Gustatory receptor</fullName>
    </recommendedName>
</protein>
<dbReference type="GO" id="GO:0005886">
    <property type="term" value="C:plasma membrane"/>
    <property type="evidence" value="ECO:0007669"/>
    <property type="project" value="UniProtKB-SubCell"/>
</dbReference>
<evidence type="ECO:0000256" key="1">
    <source>
        <dbReference type="ARBA" id="ARBA00004651"/>
    </source>
</evidence>
<dbReference type="GO" id="GO:0030425">
    <property type="term" value="C:dendrite"/>
    <property type="evidence" value="ECO:0007669"/>
    <property type="project" value="TreeGrafter"/>
</dbReference>
<feature type="transmembrane region" description="Helical" evidence="8">
    <location>
        <begin position="127"/>
        <end position="148"/>
    </location>
</feature>
<evidence type="ECO:0000256" key="4">
    <source>
        <dbReference type="ARBA" id="ARBA00022989"/>
    </source>
</evidence>
<proteinExistence type="inferred from homology"/>
<feature type="transmembrane region" description="Helical" evidence="8">
    <location>
        <begin position="16"/>
        <end position="34"/>
    </location>
</feature>
<sequence>MRKGCQLFYATDFQSLMYPCFTFCRILGIFPYKINKSTFEASDSCYILSAIVISIFCIYGIIILHELNMSGTVMYISIPRSLERHSYYVLGIFIAITTYVLRNPRLLLLQTIMNVSLKLPSESYKKLSILIHIKDILGFFFIIILTLVCMMKRPLNSILVTIFGMYLSLLLLQMDMLYVNCVCVLNLCFKRINHNLTKVQEFVLTDESHLLRQVYYKQRNSFLIIKLKALKKQHLMVSDTVQILNMTFSLQLIATIITSFSEITFNLYFYIVLSMAKEEEEFWYWFFLISVIYYTIKILLIVWVCDSGTNQATKIGITVHNLLNNTSNKQIKNELQLFSMQILHRDNVFSAKGLTVDATLLTGRCDFIKGLMRTKLLI</sequence>
<dbReference type="GO" id="GO:0050909">
    <property type="term" value="P:sensory perception of taste"/>
    <property type="evidence" value="ECO:0007669"/>
    <property type="project" value="InterPro"/>
</dbReference>
<dbReference type="PANTHER" id="PTHR21143">
    <property type="entry name" value="INVERTEBRATE GUSTATORY RECEPTOR"/>
    <property type="match status" value="1"/>
</dbReference>
<dbReference type="GO" id="GO:0008049">
    <property type="term" value="P:male courtship behavior"/>
    <property type="evidence" value="ECO:0007669"/>
    <property type="project" value="TreeGrafter"/>
</dbReference>
<dbReference type="GO" id="GO:0007635">
    <property type="term" value="P:chemosensory behavior"/>
    <property type="evidence" value="ECO:0007669"/>
    <property type="project" value="TreeGrafter"/>
</dbReference>
<dbReference type="Proteomes" id="UP001430953">
    <property type="component" value="Unassembled WGS sequence"/>
</dbReference>
<keyword evidence="7 8" id="KW-0807">Transducer</keyword>
<dbReference type="GO" id="GO:0030424">
    <property type="term" value="C:axon"/>
    <property type="evidence" value="ECO:0007669"/>
    <property type="project" value="TreeGrafter"/>
</dbReference>
<comment type="caution">
    <text evidence="8">Lacks conserved residue(s) required for the propagation of feature annotation.</text>
</comment>
<gene>
    <name evidence="9" type="ORF">PUN28_009810</name>
</gene>
<keyword evidence="3 8" id="KW-0812">Transmembrane</keyword>
<feature type="transmembrane region" description="Helical" evidence="8">
    <location>
        <begin position="252"/>
        <end position="271"/>
    </location>
</feature>
<keyword evidence="5 8" id="KW-0472">Membrane</keyword>
<evidence type="ECO:0000256" key="8">
    <source>
        <dbReference type="RuleBase" id="RU363108"/>
    </source>
</evidence>
<feature type="transmembrane region" description="Helical" evidence="8">
    <location>
        <begin position="85"/>
        <end position="101"/>
    </location>
</feature>
<organism evidence="9 10">
    <name type="scientific">Cardiocondyla obscurior</name>
    <dbReference type="NCBI Taxonomy" id="286306"/>
    <lineage>
        <taxon>Eukaryota</taxon>
        <taxon>Metazoa</taxon>
        <taxon>Ecdysozoa</taxon>
        <taxon>Arthropoda</taxon>
        <taxon>Hexapoda</taxon>
        <taxon>Insecta</taxon>
        <taxon>Pterygota</taxon>
        <taxon>Neoptera</taxon>
        <taxon>Endopterygota</taxon>
        <taxon>Hymenoptera</taxon>
        <taxon>Apocrita</taxon>
        <taxon>Aculeata</taxon>
        <taxon>Formicoidea</taxon>
        <taxon>Formicidae</taxon>
        <taxon>Myrmicinae</taxon>
        <taxon>Cardiocondyla</taxon>
    </lineage>
</organism>
<dbReference type="Pfam" id="PF08395">
    <property type="entry name" value="7tm_7"/>
    <property type="match status" value="1"/>
</dbReference>
<comment type="function">
    <text evidence="8">Gustatory receptor which mediates acceptance or avoidance behavior, depending on its substrates.</text>
</comment>
<name>A0AAW2FKF4_9HYME</name>
<accession>A0AAW2FKF4</accession>
<dbReference type="GO" id="GO:0007165">
    <property type="term" value="P:signal transduction"/>
    <property type="evidence" value="ECO:0007669"/>
    <property type="project" value="UniProtKB-KW"/>
</dbReference>
<evidence type="ECO:0000256" key="7">
    <source>
        <dbReference type="ARBA" id="ARBA00023224"/>
    </source>
</evidence>
<comment type="subcellular location">
    <subcellularLocation>
        <location evidence="1 8">Cell membrane</location>
        <topology evidence="1 8">Multi-pass membrane protein</topology>
    </subcellularLocation>
</comment>
<comment type="caution">
    <text evidence="9">The sequence shown here is derived from an EMBL/GenBank/DDBJ whole genome shotgun (WGS) entry which is preliminary data.</text>
</comment>
<evidence type="ECO:0000256" key="6">
    <source>
        <dbReference type="ARBA" id="ARBA00023170"/>
    </source>
</evidence>
<feature type="transmembrane region" description="Helical" evidence="8">
    <location>
        <begin position="46"/>
        <end position="65"/>
    </location>
</feature>
<keyword evidence="10" id="KW-1185">Reference proteome</keyword>
<evidence type="ECO:0000313" key="9">
    <source>
        <dbReference type="EMBL" id="KAL0116424.1"/>
    </source>
</evidence>
<feature type="transmembrane region" description="Helical" evidence="8">
    <location>
        <begin position="283"/>
        <end position="305"/>
    </location>
</feature>
<dbReference type="AlphaFoldDB" id="A0AAW2FKF4"/>
<evidence type="ECO:0000256" key="3">
    <source>
        <dbReference type="ARBA" id="ARBA00022692"/>
    </source>
</evidence>